<name>A0A1M2W1E9_TRAPU</name>
<sequence length="403" mass="45121">MPTTTMNTTKLGEDIFAAIIPHLSPADALIFGATCSFLRTIAVRHAVRDVSFDSIKRLTKFSAFMLATPSRLVHLRRLTLGAGIVGFPITIFSAVDPIDQLVAQASKLEHLSVRCTELFVSFLTPLRDAIASHAHITSLELSSVGVITQGMILNLRCAPTLQELVLDERDYILTHLKSNTILLPSLPSLRTLTLHNLTNIPLRATLASLMPALKTLRLRSLEFVDADPEPGEWWTALELIRGDIPTLVSLRIPRPVRSLTIDVTLENGEAWDPALLVEALQRASPTCLTIGLQASFREPFWQTYASALPRLRYLRVIVEASDPGEMHNCSDWLENIFGYRPQMEYEYDFLERDVFSWWSRVEGSKGEDQNNDAGDSDNGGPDELQWQRCFVLPGEDGRFMSDY</sequence>
<dbReference type="AlphaFoldDB" id="A0A1M2W1E9"/>
<comment type="caution">
    <text evidence="2">The sequence shown here is derived from an EMBL/GenBank/DDBJ whole genome shotgun (WGS) entry which is preliminary data.</text>
</comment>
<reference evidence="2 3" key="1">
    <citation type="submission" date="2016-10" db="EMBL/GenBank/DDBJ databases">
        <title>Genome sequence of the basidiomycete white-rot fungus Trametes pubescens.</title>
        <authorList>
            <person name="Makela M.R."/>
            <person name="Granchi Z."/>
            <person name="Peng M."/>
            <person name="De Vries R.P."/>
            <person name="Grigoriev I."/>
            <person name="Riley R."/>
            <person name="Hilden K."/>
        </authorList>
    </citation>
    <scope>NUCLEOTIDE SEQUENCE [LARGE SCALE GENOMIC DNA]</scope>
    <source>
        <strain evidence="2 3">FBCC735</strain>
    </source>
</reference>
<dbReference type="SUPFAM" id="SSF52047">
    <property type="entry name" value="RNI-like"/>
    <property type="match status" value="1"/>
</dbReference>
<feature type="region of interest" description="Disordered" evidence="1">
    <location>
        <begin position="364"/>
        <end position="384"/>
    </location>
</feature>
<dbReference type="STRING" id="154538.A0A1M2W1E9"/>
<organism evidence="2 3">
    <name type="scientific">Trametes pubescens</name>
    <name type="common">White-rot fungus</name>
    <dbReference type="NCBI Taxonomy" id="154538"/>
    <lineage>
        <taxon>Eukaryota</taxon>
        <taxon>Fungi</taxon>
        <taxon>Dikarya</taxon>
        <taxon>Basidiomycota</taxon>
        <taxon>Agaricomycotina</taxon>
        <taxon>Agaricomycetes</taxon>
        <taxon>Polyporales</taxon>
        <taxon>Polyporaceae</taxon>
        <taxon>Trametes</taxon>
    </lineage>
</organism>
<evidence type="ECO:0000256" key="1">
    <source>
        <dbReference type="SAM" id="MobiDB-lite"/>
    </source>
</evidence>
<dbReference type="Proteomes" id="UP000184267">
    <property type="component" value="Unassembled WGS sequence"/>
</dbReference>
<evidence type="ECO:0000313" key="3">
    <source>
        <dbReference type="Proteomes" id="UP000184267"/>
    </source>
</evidence>
<dbReference type="EMBL" id="MNAD01000373">
    <property type="protein sequence ID" value="OJT13674.1"/>
    <property type="molecule type" value="Genomic_DNA"/>
</dbReference>
<proteinExistence type="predicted"/>
<keyword evidence="3" id="KW-1185">Reference proteome</keyword>
<gene>
    <name evidence="2" type="ORF">TRAPUB_9773</name>
</gene>
<dbReference type="InterPro" id="IPR032675">
    <property type="entry name" value="LRR_dom_sf"/>
</dbReference>
<dbReference type="OrthoDB" id="2747772at2759"/>
<evidence type="ECO:0000313" key="2">
    <source>
        <dbReference type="EMBL" id="OJT13674.1"/>
    </source>
</evidence>
<protein>
    <recommendedName>
        <fullName evidence="4">F-box domain-containing protein</fullName>
    </recommendedName>
</protein>
<dbReference type="OMA" id="VARHIEF"/>
<dbReference type="Gene3D" id="3.80.10.10">
    <property type="entry name" value="Ribonuclease Inhibitor"/>
    <property type="match status" value="1"/>
</dbReference>
<evidence type="ECO:0008006" key="4">
    <source>
        <dbReference type="Google" id="ProtNLM"/>
    </source>
</evidence>
<accession>A0A1M2W1E9</accession>